<gene>
    <name evidence="1" type="ORF">S01H4_36616</name>
</gene>
<protein>
    <submittedName>
        <fullName evidence="1">Uncharacterized protein</fullName>
    </submittedName>
</protein>
<dbReference type="AlphaFoldDB" id="X1CL91"/>
<comment type="caution">
    <text evidence="1">The sequence shown here is derived from an EMBL/GenBank/DDBJ whole genome shotgun (WGS) entry which is preliminary data.</text>
</comment>
<name>X1CL91_9ZZZZ</name>
<evidence type="ECO:0000313" key="1">
    <source>
        <dbReference type="EMBL" id="GAG93787.1"/>
    </source>
</evidence>
<dbReference type="EMBL" id="BART01019593">
    <property type="protein sequence ID" value="GAG93787.1"/>
    <property type="molecule type" value="Genomic_DNA"/>
</dbReference>
<sequence length="179" mass="21011">PSNESVQNYFKYLNEKTILTKKFVKDNWYKIVLIDTSSGPAIHGTSIFLNRYISNIKKNQKCTNIEGALPLRFIAITGSLEVHRINTLPSYSKILSMESNFHNINYIPSLIILIGKTIFRSITKFTITEEYPRYVPWHSIMEWDRPPYGKDYKEKFKEGLKLLKTLTKMLKKYINHSKQ</sequence>
<organism evidence="1">
    <name type="scientific">marine sediment metagenome</name>
    <dbReference type="NCBI Taxonomy" id="412755"/>
    <lineage>
        <taxon>unclassified sequences</taxon>
        <taxon>metagenomes</taxon>
        <taxon>ecological metagenomes</taxon>
    </lineage>
</organism>
<accession>X1CL91</accession>
<proteinExistence type="predicted"/>
<reference evidence="1" key="1">
    <citation type="journal article" date="2014" name="Front. Microbiol.">
        <title>High frequency of phylogenetically diverse reductive dehalogenase-homologous genes in deep subseafloor sedimentary metagenomes.</title>
        <authorList>
            <person name="Kawai M."/>
            <person name="Futagami T."/>
            <person name="Toyoda A."/>
            <person name="Takaki Y."/>
            <person name="Nishi S."/>
            <person name="Hori S."/>
            <person name="Arai W."/>
            <person name="Tsubouchi T."/>
            <person name="Morono Y."/>
            <person name="Uchiyama I."/>
            <person name="Ito T."/>
            <person name="Fujiyama A."/>
            <person name="Inagaki F."/>
            <person name="Takami H."/>
        </authorList>
    </citation>
    <scope>NUCLEOTIDE SEQUENCE</scope>
    <source>
        <strain evidence="1">Expedition CK06-06</strain>
    </source>
</reference>
<feature type="non-terminal residue" evidence="1">
    <location>
        <position position="1"/>
    </location>
</feature>